<dbReference type="InterPro" id="IPR045122">
    <property type="entry name" value="Csc1-like"/>
</dbReference>
<evidence type="ECO:0000313" key="12">
    <source>
        <dbReference type="EMBL" id="ODV78127.1"/>
    </source>
</evidence>
<evidence type="ECO:0000259" key="11">
    <source>
        <dbReference type="Pfam" id="PF14703"/>
    </source>
</evidence>
<dbReference type="GeneID" id="30984560"/>
<feature type="transmembrane region" description="Helical" evidence="7">
    <location>
        <begin position="179"/>
        <end position="199"/>
    </location>
</feature>
<dbReference type="InterPro" id="IPR003864">
    <property type="entry name" value="CSC1/OSCA1-like_7TM"/>
</dbReference>
<dbReference type="AlphaFoldDB" id="A0A1E4SF33"/>
<dbReference type="EMBL" id="KV453914">
    <property type="protein sequence ID" value="ODV78127.1"/>
    <property type="molecule type" value="Genomic_DNA"/>
</dbReference>
<name>A0A1E4SF33_9ASCO</name>
<dbReference type="Pfam" id="PF13967">
    <property type="entry name" value="RSN1_TM"/>
    <property type="match status" value="1"/>
</dbReference>
<keyword evidence="13" id="KW-1185">Reference proteome</keyword>
<keyword evidence="5 7" id="KW-1133">Transmembrane helix</keyword>
<organism evidence="12 13">
    <name type="scientific">Suhomyces tanzawaensis NRRL Y-17324</name>
    <dbReference type="NCBI Taxonomy" id="984487"/>
    <lineage>
        <taxon>Eukaryota</taxon>
        <taxon>Fungi</taxon>
        <taxon>Dikarya</taxon>
        <taxon>Ascomycota</taxon>
        <taxon>Saccharomycotina</taxon>
        <taxon>Pichiomycetes</taxon>
        <taxon>Debaryomycetaceae</taxon>
        <taxon>Suhomyces</taxon>
    </lineage>
</organism>
<dbReference type="Proteomes" id="UP000094285">
    <property type="component" value="Unassembled WGS sequence"/>
</dbReference>
<dbReference type="InterPro" id="IPR027815">
    <property type="entry name" value="CSC1/OSCA1-like_cyt"/>
</dbReference>
<feature type="domain" description="CSC1/OSCA1-like N-terminal transmembrane" evidence="10">
    <location>
        <begin position="50"/>
        <end position="200"/>
    </location>
</feature>
<dbReference type="OrthoDB" id="1076608at2759"/>
<protein>
    <submittedName>
        <fullName evidence="12">DUF221-domain-containing protein</fullName>
    </submittedName>
</protein>
<keyword evidence="3" id="KW-0813">Transport</keyword>
<dbReference type="STRING" id="984487.A0A1E4SF33"/>
<sequence length="873" mass="100596">MLTIETDHFDYNELTKVYLGGLHLSRLDQFLNTSQTGFAHSSSGTEVTTLLKGLFTAVSICMLQLLFFCLLRPTIKNIYQPRCYYVPVRERMEPLPDGLFAWVMPTIKYNTSYYLSMGLDTYFFIRFVSVLLLFFMVVGNLNLLVLVPVNWTGSSLQYSATGMDKLSVSNIAASKVHRLNFHFVMCLFTVAMFQWLIVYELNSFVKIRHSYLSSITHQASIIARTLLISNIPDDLKDSDKLIDLFSVVPGGVNTIWLSYDSTHMSFLTAQAMNAMDYLEKAQVLYLKEYYAKKDSKYTPWLQKILLKNRKHSDQMPKDHCKYEPSLIPQFYPPIYQGPFHMPVIDRTIWFSLPGILRIFSFQSRVSMIEWALTTLNYLEKEIEQEKTRLAESKLPIHNKFFIEFNDQIGASIASQCLLSYQGTLDLCLTEVHPKDVLWGNIASRNSYLLLIENYVVTLFLIIITVLYIIPVSFIGLLSQMPLITQLLPFFKWLENIPDKARDTISHLLPSILLSLLTEIMMKVFRTLSALKGMQTGASTEANLQHWYFAFLFVQQFIVITILASISVIVKQVVDKPTSIPILLALNLPKAATFFFQYLTVKALTFCGNNFLRIHQLVFHLTIYKFLDSTPRRKFARLTHLTRVKWGTTYPVYSVYSSIGLVYTIISPLISVFIIFVLCLVLVYYKYSLKFIYSHVNESETNGKLYPVALLHLYTGIYCLECCMIGILFLLKNERGECPLIVQGYLMCITFLSTVFFHYTLYKKYSRYFSYLPIIADKPENLSKKQGPDFSENSNGDSYYSDKKLLYLHNSFTYEYPPLWLPLDPLGISEMQIDYAESKVNTLRGGQTKGAIIKLDNYFQTIQIKVSEAPPGYK</sequence>
<feature type="transmembrane region" description="Helical" evidence="7">
    <location>
        <begin position="741"/>
        <end position="761"/>
    </location>
</feature>
<feature type="transmembrane region" description="Helical" evidence="7">
    <location>
        <begin position="454"/>
        <end position="483"/>
    </location>
</feature>
<dbReference type="PANTHER" id="PTHR13018">
    <property type="entry name" value="PROBABLE MEMBRANE PROTEIN DUF221-RELATED"/>
    <property type="match status" value="1"/>
</dbReference>
<dbReference type="Pfam" id="PF02714">
    <property type="entry name" value="RSN1_7TM"/>
    <property type="match status" value="1"/>
</dbReference>
<dbReference type="InterPro" id="IPR022257">
    <property type="entry name" value="PHM7_ext"/>
</dbReference>
<feature type="domain" description="CSC1/OSCA1-like cytosolic" evidence="11">
    <location>
        <begin position="223"/>
        <end position="440"/>
    </location>
</feature>
<dbReference type="RefSeq" id="XP_020063249.1">
    <property type="nucleotide sequence ID" value="XM_020210424.1"/>
</dbReference>
<accession>A0A1E4SF33</accession>
<reference evidence="13" key="1">
    <citation type="submission" date="2016-05" db="EMBL/GenBank/DDBJ databases">
        <title>Comparative genomics of biotechnologically important yeasts.</title>
        <authorList>
            <consortium name="DOE Joint Genome Institute"/>
            <person name="Riley R."/>
            <person name="Haridas S."/>
            <person name="Wolfe K.H."/>
            <person name="Lopes M.R."/>
            <person name="Hittinger C.T."/>
            <person name="Goker M."/>
            <person name="Salamov A."/>
            <person name="Wisecaver J."/>
            <person name="Long T.M."/>
            <person name="Aerts A.L."/>
            <person name="Barry K."/>
            <person name="Choi C."/>
            <person name="Clum A."/>
            <person name="Coughlan A.Y."/>
            <person name="Deshpande S."/>
            <person name="Douglass A.P."/>
            <person name="Hanson S.J."/>
            <person name="Klenk H.-P."/>
            <person name="Labutti K."/>
            <person name="Lapidus A."/>
            <person name="Lindquist E."/>
            <person name="Lipzen A."/>
            <person name="Meier-Kolthoff J.P."/>
            <person name="Ohm R.A."/>
            <person name="Otillar R.P."/>
            <person name="Pangilinan J."/>
            <person name="Peng Y."/>
            <person name="Rokas A."/>
            <person name="Rosa C.A."/>
            <person name="Scheuner C."/>
            <person name="Sibirny A.A."/>
            <person name="Slot J.C."/>
            <person name="Stielow J.B."/>
            <person name="Sun H."/>
            <person name="Kurtzman C.P."/>
            <person name="Blackwell M."/>
            <person name="Grigoriev I.V."/>
            <person name="Jeffries T.W."/>
        </authorList>
    </citation>
    <scope>NUCLEOTIDE SEQUENCE [LARGE SCALE GENOMIC DNA]</scope>
    <source>
        <strain evidence="13">NRRL Y-17324</strain>
    </source>
</reference>
<evidence type="ECO:0000259" key="8">
    <source>
        <dbReference type="Pfam" id="PF02714"/>
    </source>
</evidence>
<evidence type="ECO:0000256" key="7">
    <source>
        <dbReference type="SAM" id="Phobius"/>
    </source>
</evidence>
<feature type="transmembrane region" description="Helical" evidence="7">
    <location>
        <begin position="660"/>
        <end position="684"/>
    </location>
</feature>
<evidence type="ECO:0000256" key="1">
    <source>
        <dbReference type="ARBA" id="ARBA00004141"/>
    </source>
</evidence>
<evidence type="ECO:0000256" key="2">
    <source>
        <dbReference type="ARBA" id="ARBA00007779"/>
    </source>
</evidence>
<feature type="transmembrane region" description="Helical" evidence="7">
    <location>
        <begin position="50"/>
        <end position="71"/>
    </location>
</feature>
<keyword evidence="6 7" id="KW-0472">Membrane</keyword>
<evidence type="ECO:0000256" key="5">
    <source>
        <dbReference type="ARBA" id="ARBA00022989"/>
    </source>
</evidence>
<feature type="transmembrane region" description="Helical" evidence="7">
    <location>
        <begin position="123"/>
        <end position="147"/>
    </location>
</feature>
<dbReference type="PANTHER" id="PTHR13018:SF20">
    <property type="entry name" value="SPORULATION-SPECIFIC PROTEIN 75"/>
    <property type="match status" value="1"/>
</dbReference>
<gene>
    <name evidence="12" type="ORF">CANTADRAFT_55259</name>
</gene>
<evidence type="ECO:0000259" key="10">
    <source>
        <dbReference type="Pfam" id="PF13967"/>
    </source>
</evidence>
<evidence type="ECO:0000256" key="4">
    <source>
        <dbReference type="ARBA" id="ARBA00022692"/>
    </source>
</evidence>
<dbReference type="Pfam" id="PF14703">
    <property type="entry name" value="PHM7_cyt"/>
    <property type="match status" value="1"/>
</dbReference>
<keyword evidence="4 7" id="KW-0812">Transmembrane</keyword>
<evidence type="ECO:0000313" key="13">
    <source>
        <dbReference type="Proteomes" id="UP000094285"/>
    </source>
</evidence>
<dbReference type="Pfam" id="PF12621">
    <property type="entry name" value="PHM7_ext"/>
    <property type="match status" value="1"/>
</dbReference>
<feature type="transmembrane region" description="Helical" evidence="7">
    <location>
        <begin position="704"/>
        <end position="729"/>
    </location>
</feature>
<proteinExistence type="inferred from homology"/>
<feature type="transmembrane region" description="Helical" evidence="7">
    <location>
        <begin position="545"/>
        <end position="569"/>
    </location>
</feature>
<comment type="subcellular location">
    <subcellularLocation>
        <location evidence="1">Membrane</location>
        <topology evidence="1">Multi-pass membrane protein</topology>
    </subcellularLocation>
</comment>
<evidence type="ECO:0000256" key="6">
    <source>
        <dbReference type="ARBA" id="ARBA00023136"/>
    </source>
</evidence>
<evidence type="ECO:0000256" key="3">
    <source>
        <dbReference type="ARBA" id="ARBA00022448"/>
    </source>
</evidence>
<dbReference type="GO" id="GO:0005227">
    <property type="term" value="F:calcium-activated cation channel activity"/>
    <property type="evidence" value="ECO:0007669"/>
    <property type="project" value="InterPro"/>
</dbReference>
<evidence type="ECO:0000259" key="9">
    <source>
        <dbReference type="Pfam" id="PF12621"/>
    </source>
</evidence>
<comment type="similarity">
    <text evidence="2">Belongs to the CSC1 (TC 1.A.17) family.</text>
</comment>
<dbReference type="InterPro" id="IPR032880">
    <property type="entry name" value="CSC1/OSCA1-like_N"/>
</dbReference>
<dbReference type="GO" id="GO:0005886">
    <property type="term" value="C:plasma membrane"/>
    <property type="evidence" value="ECO:0007669"/>
    <property type="project" value="TreeGrafter"/>
</dbReference>
<feature type="domain" description="CSC1/OSCA1-like 7TM region" evidence="8">
    <location>
        <begin position="453"/>
        <end position="726"/>
    </location>
</feature>
<feature type="domain" description="10TM putative phosphate transporter extracellular tail" evidence="9">
    <location>
        <begin position="797"/>
        <end position="855"/>
    </location>
</feature>